<dbReference type="Proteomes" id="UP000198725">
    <property type="component" value="Unassembled WGS sequence"/>
</dbReference>
<name>A0A1I4CW09_9GAMM</name>
<organism evidence="2 3">
    <name type="scientific">Rhodanobacter glycinis</name>
    <dbReference type="NCBI Taxonomy" id="582702"/>
    <lineage>
        <taxon>Bacteria</taxon>
        <taxon>Pseudomonadati</taxon>
        <taxon>Pseudomonadota</taxon>
        <taxon>Gammaproteobacteria</taxon>
        <taxon>Lysobacterales</taxon>
        <taxon>Rhodanobacteraceae</taxon>
        <taxon>Rhodanobacter</taxon>
    </lineage>
</organism>
<dbReference type="InterPro" id="IPR047937">
    <property type="entry name" value="Eex_IncN-like"/>
</dbReference>
<evidence type="ECO:0000313" key="3">
    <source>
        <dbReference type="Proteomes" id="UP000198725"/>
    </source>
</evidence>
<dbReference type="PROSITE" id="PS51257">
    <property type="entry name" value="PROKAR_LIPOPROTEIN"/>
    <property type="match status" value="1"/>
</dbReference>
<dbReference type="AlphaFoldDB" id="A0A1I4CW09"/>
<accession>A0A1I4CW09</accession>
<keyword evidence="3" id="KW-1185">Reference proteome</keyword>
<protein>
    <recommendedName>
        <fullName evidence="4">Entry exclusion lipoprotein TrbK</fullName>
    </recommendedName>
</protein>
<evidence type="ECO:0000256" key="1">
    <source>
        <dbReference type="SAM" id="SignalP"/>
    </source>
</evidence>
<dbReference type="RefSeq" id="WP_092703589.1">
    <property type="nucleotide sequence ID" value="NZ_FOSR01000007.1"/>
</dbReference>
<keyword evidence="1" id="KW-0732">Signal</keyword>
<feature type="signal peptide" evidence="1">
    <location>
        <begin position="1"/>
        <end position="21"/>
    </location>
</feature>
<feature type="chain" id="PRO_5011510192" description="Entry exclusion lipoprotein TrbK" evidence="1">
    <location>
        <begin position="22"/>
        <end position="81"/>
    </location>
</feature>
<gene>
    <name evidence="2" type="ORF">SAMN05192579_107172</name>
</gene>
<dbReference type="EMBL" id="FOSR01000007">
    <property type="protein sequence ID" value="SFK84529.1"/>
    <property type="molecule type" value="Genomic_DNA"/>
</dbReference>
<dbReference type="NCBIfam" id="NF033894">
    <property type="entry name" value="Eex_IncN"/>
    <property type="match status" value="1"/>
</dbReference>
<evidence type="ECO:0008006" key="4">
    <source>
        <dbReference type="Google" id="ProtNLM"/>
    </source>
</evidence>
<proteinExistence type="predicted"/>
<sequence length="81" mass="8812">MNKSCLLLAACMLAACGKATPTDTVDSLMAHPDRLHQVERQCANDDTTMSAAECEAASEARRRLFMGNGPKYTPPKEPPKF</sequence>
<reference evidence="3" key="1">
    <citation type="submission" date="2016-10" db="EMBL/GenBank/DDBJ databases">
        <authorList>
            <person name="Varghese N."/>
            <person name="Submissions S."/>
        </authorList>
    </citation>
    <scope>NUCLEOTIDE SEQUENCE [LARGE SCALE GENOMIC DNA]</scope>
    <source>
        <strain evidence="3">MO64</strain>
    </source>
</reference>
<evidence type="ECO:0000313" key="2">
    <source>
        <dbReference type="EMBL" id="SFK84529.1"/>
    </source>
</evidence>